<gene>
    <name evidence="1" type="ORF">N825_30980</name>
</gene>
<dbReference type="Proteomes" id="UP000019486">
    <property type="component" value="Unassembled WGS sequence"/>
</dbReference>
<dbReference type="AlphaFoldDB" id="W9H993"/>
<sequence>MRRASARGAGAYCMNGTAVSDRRIISILMRRADFPMPIHIATFEELTMNQQIFISKKRYLRAMVP</sequence>
<evidence type="ECO:0000313" key="2">
    <source>
        <dbReference type="Proteomes" id="UP000019486"/>
    </source>
</evidence>
<proteinExistence type="predicted"/>
<evidence type="ECO:0000313" key="1">
    <source>
        <dbReference type="EMBL" id="EWY41237.1"/>
    </source>
</evidence>
<dbReference type="STRING" id="1385369.N825_30980"/>
<reference evidence="1 2" key="1">
    <citation type="submission" date="2013-08" db="EMBL/GenBank/DDBJ databases">
        <title>The genome sequence of Skermanella stibiiresistens.</title>
        <authorList>
            <person name="Zhu W."/>
            <person name="Wang G."/>
        </authorList>
    </citation>
    <scope>NUCLEOTIDE SEQUENCE [LARGE SCALE GENOMIC DNA]</scope>
    <source>
        <strain evidence="1 2">SB22</strain>
    </source>
</reference>
<comment type="caution">
    <text evidence="1">The sequence shown here is derived from an EMBL/GenBank/DDBJ whole genome shotgun (WGS) entry which is preliminary data.</text>
</comment>
<protein>
    <submittedName>
        <fullName evidence="1">Uncharacterized protein</fullName>
    </submittedName>
</protein>
<dbReference type="EMBL" id="AVFL01000005">
    <property type="protein sequence ID" value="EWY41237.1"/>
    <property type="molecule type" value="Genomic_DNA"/>
</dbReference>
<organism evidence="1 2">
    <name type="scientific">Skermanella stibiiresistens SB22</name>
    <dbReference type="NCBI Taxonomy" id="1385369"/>
    <lineage>
        <taxon>Bacteria</taxon>
        <taxon>Pseudomonadati</taxon>
        <taxon>Pseudomonadota</taxon>
        <taxon>Alphaproteobacteria</taxon>
        <taxon>Rhodospirillales</taxon>
        <taxon>Azospirillaceae</taxon>
        <taxon>Skermanella</taxon>
    </lineage>
</organism>
<keyword evidence="2" id="KW-1185">Reference proteome</keyword>
<name>W9H993_9PROT</name>
<accession>W9H993</accession>